<dbReference type="InParanoid" id="A0A6I9TQY8"/>
<evidence type="ECO:0000313" key="2">
    <source>
        <dbReference type="RefSeq" id="XP_011088758.1"/>
    </source>
</evidence>
<dbReference type="GeneID" id="105169903"/>
<reference evidence="2" key="1">
    <citation type="submission" date="2025-08" db="UniProtKB">
        <authorList>
            <consortium name="RefSeq"/>
        </authorList>
    </citation>
    <scope>IDENTIFICATION</scope>
</reference>
<proteinExistence type="predicted"/>
<keyword evidence="1" id="KW-1185">Reference proteome</keyword>
<organism evidence="1 2">
    <name type="scientific">Sesamum indicum</name>
    <name type="common">Oriental sesame</name>
    <name type="synonym">Sesamum orientale</name>
    <dbReference type="NCBI Taxonomy" id="4182"/>
    <lineage>
        <taxon>Eukaryota</taxon>
        <taxon>Viridiplantae</taxon>
        <taxon>Streptophyta</taxon>
        <taxon>Embryophyta</taxon>
        <taxon>Tracheophyta</taxon>
        <taxon>Spermatophyta</taxon>
        <taxon>Magnoliopsida</taxon>
        <taxon>eudicotyledons</taxon>
        <taxon>Gunneridae</taxon>
        <taxon>Pentapetalae</taxon>
        <taxon>asterids</taxon>
        <taxon>lamiids</taxon>
        <taxon>Lamiales</taxon>
        <taxon>Pedaliaceae</taxon>
        <taxon>Sesamum</taxon>
    </lineage>
</organism>
<evidence type="ECO:0000313" key="1">
    <source>
        <dbReference type="Proteomes" id="UP000504604"/>
    </source>
</evidence>
<dbReference type="Proteomes" id="UP000504604">
    <property type="component" value="Linkage group LG8"/>
</dbReference>
<dbReference type="RefSeq" id="XP_011088758.1">
    <property type="nucleotide sequence ID" value="XM_011090456.2"/>
</dbReference>
<dbReference type="AlphaFoldDB" id="A0A6I9TQY8"/>
<dbReference type="Gramene" id="SIN_1014812.t">
    <property type="protein sequence ID" value="SIN_1014812.t.cds1"/>
    <property type="gene ID" value="SIN_1014812"/>
</dbReference>
<protein>
    <submittedName>
        <fullName evidence="2">Uncharacterized protein LOC105169903</fullName>
    </submittedName>
</protein>
<gene>
    <name evidence="2" type="primary">LOC105169903</name>
</gene>
<dbReference type="Pfam" id="PF14009">
    <property type="entry name" value="PADRE"/>
    <property type="match status" value="1"/>
</dbReference>
<name>A0A6I9TQY8_SESIN</name>
<dbReference type="OrthoDB" id="843671at2759"/>
<dbReference type="KEGG" id="sind:105169903"/>
<accession>A0A6I9TQY8</accession>
<dbReference type="PANTHER" id="PTHR33052">
    <property type="entry name" value="DUF4228 DOMAIN PROTEIN-RELATED"/>
    <property type="match status" value="1"/>
</dbReference>
<dbReference type="InterPro" id="IPR025322">
    <property type="entry name" value="PADRE_dom"/>
</dbReference>
<sequence>MGNCRSCDGSRSTTAVTAKLVLLDGRLQEFSWPVKVSLALQQNPDCFICSSDDMEFDQFVGEMGGDEVLQPGEVYFELPLRWRNQRLQAEDMAALAVKASVALSGGSRSRNKDGMRRCGCCALRKIEPVVMVFGDQKETAAADDGGAGGNCKFGGGKLSAISEE</sequence>